<proteinExistence type="inferred from homology"/>
<gene>
    <name evidence="5" type="ORF">NLU13_1094</name>
</gene>
<dbReference type="PANTHER" id="PTHR35527:SF2">
    <property type="entry name" value="HYDROLASE"/>
    <property type="match status" value="1"/>
</dbReference>
<keyword evidence="2" id="KW-0378">Hydrolase</keyword>
<dbReference type="Pfam" id="PF02275">
    <property type="entry name" value="CBAH"/>
    <property type="match status" value="1"/>
</dbReference>
<keyword evidence="6" id="KW-1185">Reference proteome</keyword>
<reference evidence="5" key="1">
    <citation type="submission" date="2022-10" db="EMBL/GenBank/DDBJ databases">
        <title>Determination and structural analysis of whole genome sequence of Sarocladium strictum F4-1.</title>
        <authorList>
            <person name="Hu L."/>
            <person name="Jiang Y."/>
        </authorList>
    </citation>
    <scope>NUCLEOTIDE SEQUENCE</scope>
    <source>
        <strain evidence="5">F4-1</strain>
    </source>
</reference>
<organism evidence="5 6">
    <name type="scientific">Sarocladium strictum</name>
    <name type="common">Black bundle disease fungus</name>
    <name type="synonym">Acremonium strictum</name>
    <dbReference type="NCBI Taxonomy" id="5046"/>
    <lineage>
        <taxon>Eukaryota</taxon>
        <taxon>Fungi</taxon>
        <taxon>Dikarya</taxon>
        <taxon>Ascomycota</taxon>
        <taxon>Pezizomycotina</taxon>
        <taxon>Sordariomycetes</taxon>
        <taxon>Hypocreomycetidae</taxon>
        <taxon>Hypocreales</taxon>
        <taxon>Sarocladiaceae</taxon>
        <taxon>Sarocladium</taxon>
    </lineage>
</organism>
<dbReference type="InterPro" id="IPR052193">
    <property type="entry name" value="Peptidase_C59"/>
</dbReference>
<dbReference type="AlphaFoldDB" id="A0AA39LC51"/>
<dbReference type="PANTHER" id="PTHR35527">
    <property type="entry name" value="CHOLOYLGLYCINE HYDROLASE"/>
    <property type="match status" value="1"/>
</dbReference>
<evidence type="ECO:0000313" key="5">
    <source>
        <dbReference type="EMBL" id="KAK0391594.1"/>
    </source>
</evidence>
<dbReference type="EMBL" id="JAPDFR010000001">
    <property type="protein sequence ID" value="KAK0391594.1"/>
    <property type="molecule type" value="Genomic_DNA"/>
</dbReference>
<keyword evidence="3" id="KW-0732">Signal</keyword>
<dbReference type="InterPro" id="IPR029055">
    <property type="entry name" value="Ntn_hydrolases_N"/>
</dbReference>
<sequence>MLVTALLILGASYEAHACSRLAYVASDDRIVVGRSMDFVADTNTTFWAYPAGMKRTGSNVETNPFNWTSKYGSVSAVVYDRAQAEGVNEKGLTGSTLYLEDSDYGKRNDSLPSMWTGHWVQYFLDQYATVDEVAKAVCTEEGGSSPFQVLPTSLIPKVKSVMHLAYSDPSGDNIVMEYANGALKCWHSTNYSVMTNEPSFDQQLDLNNYWGPLGPSFLPGTPRPADRFARLAYFNTQIPQTNDTATAISYTAGMIRGVSVPITRELVHSPGASDVWPTYWRTYIDLKEMELYYESATNPSIFRISLGDLDLSSNGTAKVLEVKQVPWVDRVGDLTAKFVNATSAQCAMSDTEC</sequence>
<dbReference type="Gene3D" id="3.60.60.10">
    <property type="entry name" value="Penicillin V Acylase, Chain A"/>
    <property type="match status" value="1"/>
</dbReference>
<dbReference type="Proteomes" id="UP001175261">
    <property type="component" value="Unassembled WGS sequence"/>
</dbReference>
<name>A0AA39LC51_SARSR</name>
<comment type="caution">
    <text evidence="5">The sequence shown here is derived from an EMBL/GenBank/DDBJ whole genome shotgun (WGS) entry which is preliminary data.</text>
</comment>
<protein>
    <recommendedName>
        <fullName evidence="4">Choloylglycine hydrolase/NAAA C-terminal domain-containing protein</fullName>
    </recommendedName>
</protein>
<evidence type="ECO:0000313" key="6">
    <source>
        <dbReference type="Proteomes" id="UP001175261"/>
    </source>
</evidence>
<evidence type="ECO:0000256" key="3">
    <source>
        <dbReference type="SAM" id="SignalP"/>
    </source>
</evidence>
<accession>A0AA39LC51</accession>
<evidence type="ECO:0000259" key="4">
    <source>
        <dbReference type="Pfam" id="PF02275"/>
    </source>
</evidence>
<dbReference type="SUPFAM" id="SSF56235">
    <property type="entry name" value="N-terminal nucleophile aminohydrolases (Ntn hydrolases)"/>
    <property type="match status" value="1"/>
</dbReference>
<comment type="similarity">
    <text evidence="1">Belongs to the peptidase C59 family.</text>
</comment>
<feature type="signal peptide" evidence="3">
    <location>
        <begin position="1"/>
        <end position="17"/>
    </location>
</feature>
<feature type="domain" description="Choloylglycine hydrolase/NAAA C-terminal" evidence="4">
    <location>
        <begin position="18"/>
        <end position="315"/>
    </location>
</feature>
<feature type="chain" id="PRO_5041367617" description="Choloylglycine hydrolase/NAAA C-terminal domain-containing protein" evidence="3">
    <location>
        <begin position="18"/>
        <end position="353"/>
    </location>
</feature>
<dbReference type="InterPro" id="IPR029132">
    <property type="entry name" value="CBAH/NAAA_C"/>
</dbReference>
<dbReference type="GO" id="GO:0016787">
    <property type="term" value="F:hydrolase activity"/>
    <property type="evidence" value="ECO:0007669"/>
    <property type="project" value="UniProtKB-KW"/>
</dbReference>
<evidence type="ECO:0000256" key="1">
    <source>
        <dbReference type="ARBA" id="ARBA00006625"/>
    </source>
</evidence>
<evidence type="ECO:0000256" key="2">
    <source>
        <dbReference type="ARBA" id="ARBA00022801"/>
    </source>
</evidence>